<dbReference type="Gene3D" id="3.80.10.10">
    <property type="entry name" value="Ribonuclease Inhibitor"/>
    <property type="match status" value="1"/>
</dbReference>
<accession>A0A9N9I8Y1</accession>
<gene>
    <name evidence="1" type="ORF">FMOSSE_LOCUS15400</name>
</gene>
<dbReference type="EMBL" id="CAJVPP010015429">
    <property type="protein sequence ID" value="CAG8726824.1"/>
    <property type="molecule type" value="Genomic_DNA"/>
</dbReference>
<dbReference type="AlphaFoldDB" id="A0A9N9I8Y1"/>
<sequence>MPELPIDCLREIIELVDDRYSLYTCLFVNRLWCELSARILWRYQAYHSLWRSPKVFITLVSCLPKDSKEYLLKNKITIPPQTPSFNYASFCRVLSVDILDDMINQLFGKHPNIYTTSINNKHLIWQELFKSYMNNIPSLRVLKNLSNASNVNFINYHGAKDCLRHLSVLKCSSEVNSEFFLRMSKFCNNIQSISLTFEFEISNGLSEFISSQKNLKSISIINNVNWSNWKVILPSLSKHADTLTEMKIKGYGFYGSLAFIATFTKLHKIFISSCGFDDLKDLRHVTFPHLKILKIPGIYPNLENLGYFLEINGKNLIEFDIGAFHILPEIDLAKLCPNLKIYSMVDDVDDMRTIFKSCQQLESITVRVYELLLISEKEILEIAVSNSPKEFYELKLYYADAIESKLTPEDLETFFVSWSHRRPLKPLSFIISYNEFYLTSLDAKDEHMKVIKKYLKLGIIKYFHTCIAK</sequence>
<keyword evidence="2" id="KW-1185">Reference proteome</keyword>
<proteinExistence type="predicted"/>
<dbReference type="SUPFAM" id="SSF52058">
    <property type="entry name" value="L domain-like"/>
    <property type="match status" value="1"/>
</dbReference>
<protein>
    <submittedName>
        <fullName evidence="1">3657_t:CDS:1</fullName>
    </submittedName>
</protein>
<evidence type="ECO:0000313" key="1">
    <source>
        <dbReference type="EMBL" id="CAG8726824.1"/>
    </source>
</evidence>
<name>A0A9N9I8Y1_FUNMO</name>
<comment type="caution">
    <text evidence="1">The sequence shown here is derived from an EMBL/GenBank/DDBJ whole genome shotgun (WGS) entry which is preliminary data.</text>
</comment>
<organism evidence="1 2">
    <name type="scientific">Funneliformis mosseae</name>
    <name type="common">Endomycorrhizal fungus</name>
    <name type="synonym">Glomus mosseae</name>
    <dbReference type="NCBI Taxonomy" id="27381"/>
    <lineage>
        <taxon>Eukaryota</taxon>
        <taxon>Fungi</taxon>
        <taxon>Fungi incertae sedis</taxon>
        <taxon>Mucoromycota</taxon>
        <taxon>Glomeromycotina</taxon>
        <taxon>Glomeromycetes</taxon>
        <taxon>Glomerales</taxon>
        <taxon>Glomeraceae</taxon>
        <taxon>Funneliformis</taxon>
    </lineage>
</organism>
<dbReference type="InterPro" id="IPR032675">
    <property type="entry name" value="LRR_dom_sf"/>
</dbReference>
<evidence type="ECO:0000313" key="2">
    <source>
        <dbReference type="Proteomes" id="UP000789375"/>
    </source>
</evidence>
<feature type="non-terminal residue" evidence="1">
    <location>
        <position position="469"/>
    </location>
</feature>
<dbReference type="Proteomes" id="UP000789375">
    <property type="component" value="Unassembled WGS sequence"/>
</dbReference>
<reference evidence="1" key="1">
    <citation type="submission" date="2021-06" db="EMBL/GenBank/DDBJ databases">
        <authorList>
            <person name="Kallberg Y."/>
            <person name="Tangrot J."/>
            <person name="Rosling A."/>
        </authorList>
    </citation>
    <scope>NUCLEOTIDE SEQUENCE</scope>
    <source>
        <strain evidence="1">87-6 pot B 2015</strain>
    </source>
</reference>